<dbReference type="GO" id="GO:0051010">
    <property type="term" value="F:microtubule plus-end binding"/>
    <property type="evidence" value="ECO:0007669"/>
    <property type="project" value="InterPro"/>
</dbReference>
<keyword evidence="2" id="KW-0963">Cytoplasm</keyword>
<evidence type="ECO:0000256" key="5">
    <source>
        <dbReference type="ARBA" id="ARBA00025722"/>
    </source>
</evidence>
<feature type="domain" description="TOG" evidence="8">
    <location>
        <begin position="1"/>
        <end position="226"/>
    </location>
</feature>
<dbReference type="GO" id="GO:0000022">
    <property type="term" value="P:mitotic spindle elongation"/>
    <property type="evidence" value="ECO:0007669"/>
    <property type="project" value="UniProtKB-ARBA"/>
</dbReference>
<sequence>MATPEEDYSSLPLTERVTHKIWKVRVAAYEELTKLFKKSDSESDFRPYEGFMKNIATDANAVAQETGLTTLLAFVENAPNPLRVRASIIPAVVDKGFGSARAGTKNKAIELILLYIEVDTPDPVVGDVLVGLKAKQPKLVATTVFALKEMIRFYGAKTVNVKPILKTIPKIFAHTDKNVRSEGTQLVIELYKWLGKAIDPHLSELKPVQVKELNEAFEKLPQEKPKQERLLRSQIAEAEAAAEAGKGEEDEAEEEKEIDAYDLAEPVDVLSKISKDFYTGLGSTKWKERKEALEGLLEICKTPKIADNNYSELIAALAKRITDANILVVTLAANVIEAIALGLREAFAKYKPVVIGPLIERLKERRQSVVDALSAALDAVFLSVTISDITEDILAAGKHKNPQVKSESMKWLVRCIKNTKTSPQKAEIKSLTEMMVKASEDSFEPVRVSAFEGLGTMMKVIGEKAMNTFLEGLDDIKKGKIKEYYDKAEVKIKFSAAKKPPPAAASSKGDAPKGKPAEKKSAAKKEAGSAPKKTAAKPGGPPKKAPSAKAPSAAAPPPKKGGKAKAEEVIRYKFADEDVETRFAELVSEDQTAELSEKNWKLRLAAIENLQNALEGMDPSEVEAELVVRFLSKKPGWKENNFQVLSKVFNIIEMLGQKIPSFGKPTAALAIPILVEKLGDIKLKKSAGDALMTFSEKISLQFILSQAYDPLRKAKAPKTLADSLTWIHGAIMEFGIAGLQVRELIEFLKFALSSSNAAVRTNSVTVLGALRIFVGPDIRTFVQDLNPTQLATIDSEFEKVADEAPPKALRASIEVSGSGTSGKNTLEELFPKVDIGAQFTSKMMAECNDDKWKVRKDALEQVLAIVDANKKIKPNLGDFVPILKARLGDSNKNLLMMALDITGKIATAMGKPFERHVKILVGPITAVLTDQKATVRGSAISALDALSNACGLDPLIGSFSTSLATENPLLRKDLLNWLSDRLKEAAESDKKNALPDLSPMVQPILSCLQDRNGDVRKAAQSCLDPIVKSAGYDYVVAKCGDLKGAVKQTIMPMIEAVRPTGPSGPAARKDAKKVKSRLAAPSGKDKADADDEIMEDDEPAKLPPGLVLRPPTNSALNKPTASLANPLSAANPNSSSIPTNGPPSQLNGPPPSGISRLQSPNQRGGIPSGIGRGLTPSRLQFSRIRPGMNGANGQIPAASNDSIGEIESKKDLSNMEADKLEHSMSVNNEINALPKQRVFMVDIIITKIMSTEFQQSIEALKELDKHLNASPESIIPDVDELVNALAFQLRISYTQLQPQSQSLIRLCKHLVNALVLLFSNKDLASAVSQDSLDRLLSELAHRLLDPNLTAVDGGAQLSKAINVSMVKVLEHSNRNRTYSALISILGKSSSNLRDLDAATAATQTKFTELIMKCLWKLAKSVQENLKTGTLLPNQLLFDLNEFFKAIPPAEWKRRAAEKVLLGEMPLRTVKTLLLELVTGLGGNVYEHLDLIEDPQRSYVYPYLHHMLEATRKKDKQAGNQAITDNNASSRPSSISSARSISSVSSDLAFSTTDSARASPARELSSQQTPTQTSLRNSLPARNSPINELSTKSSPPPRGSPIPDVPGHINETMSNASEPVSPASPRTPMTPKFPTPTSSARSSGSHEVEMNARLTQIFLKIGTREETKKGIYELYEFQKQHPEMEGKITTQLSRTGTHFQSYIRRGLANIATEEEEKERANVIAEAKKNLFPQDDNHSENNVNQSEDVAYKQKLLRLQQVFGYRETGNE</sequence>
<dbReference type="InterPro" id="IPR021133">
    <property type="entry name" value="HEAT_type_2"/>
</dbReference>
<dbReference type="Pfam" id="PF21041">
    <property type="entry name" value="XMAP215_CLASP_TOG"/>
    <property type="match status" value="2"/>
</dbReference>
<feature type="compositionally biased region" description="Basic and acidic residues" evidence="7">
    <location>
        <begin position="510"/>
        <end position="527"/>
    </location>
</feature>
<evidence type="ECO:0000256" key="1">
    <source>
        <dbReference type="ARBA" id="ARBA00004245"/>
    </source>
</evidence>
<dbReference type="Proteomes" id="UP000265703">
    <property type="component" value="Unassembled WGS sequence"/>
</dbReference>
<feature type="region of interest" description="Disordered" evidence="7">
    <location>
        <begin position="497"/>
        <end position="564"/>
    </location>
</feature>
<dbReference type="GO" id="GO:1990571">
    <property type="term" value="P:meiotic centromere clustering"/>
    <property type="evidence" value="ECO:0007669"/>
    <property type="project" value="UniProtKB-ARBA"/>
</dbReference>
<dbReference type="PROSITE" id="PS50077">
    <property type="entry name" value="HEAT_REPEAT"/>
    <property type="match status" value="1"/>
</dbReference>
<dbReference type="FunFam" id="1.25.10.10:FF:000063">
    <property type="entry name" value="Putative cytoskeleton-associated protein 5"/>
    <property type="match status" value="1"/>
</dbReference>
<dbReference type="Gene3D" id="1.25.10.10">
    <property type="entry name" value="Leucine-rich Repeat Variant"/>
    <property type="match status" value="4"/>
</dbReference>
<dbReference type="PANTHER" id="PTHR12609">
    <property type="entry name" value="MICROTUBULE ASSOCIATED PROTEIN XMAP215"/>
    <property type="match status" value="1"/>
</dbReference>
<comment type="similarity">
    <text evidence="5">Belongs to the TOG/XMAP215 family.</text>
</comment>
<dbReference type="GO" id="GO:0046785">
    <property type="term" value="P:microtubule polymerization"/>
    <property type="evidence" value="ECO:0007669"/>
    <property type="project" value="InterPro"/>
</dbReference>
<dbReference type="GO" id="GO:0051315">
    <property type="term" value="P:attachment of mitotic spindle microtubules to kinetochore"/>
    <property type="evidence" value="ECO:0007669"/>
    <property type="project" value="UniProtKB-ARBA"/>
</dbReference>
<feature type="region of interest" description="Disordered" evidence="7">
    <location>
        <begin position="1512"/>
        <end position="1647"/>
    </location>
</feature>
<dbReference type="GO" id="GO:0099070">
    <property type="term" value="C:static microtubule bundle"/>
    <property type="evidence" value="ECO:0007669"/>
    <property type="project" value="UniProtKB-ARBA"/>
</dbReference>
<feature type="compositionally biased region" description="Low complexity" evidence="7">
    <location>
        <begin position="1527"/>
        <end position="1545"/>
    </location>
</feature>
<proteinExistence type="inferred from homology"/>
<dbReference type="EMBL" id="QKYT01000060">
    <property type="protein sequence ID" value="RIA95528.1"/>
    <property type="molecule type" value="Genomic_DNA"/>
</dbReference>
<dbReference type="InterPro" id="IPR045110">
    <property type="entry name" value="XMAP215"/>
</dbReference>
<evidence type="ECO:0000259" key="8">
    <source>
        <dbReference type="SMART" id="SM01349"/>
    </source>
</evidence>
<name>A0A397TBB5_9GLOM</name>
<dbReference type="STRING" id="658196.A0A397TBB5"/>
<feature type="domain" description="TOG" evidence="8">
    <location>
        <begin position="262"/>
        <end position="494"/>
    </location>
</feature>
<evidence type="ECO:0000313" key="9">
    <source>
        <dbReference type="EMBL" id="RIA95528.1"/>
    </source>
</evidence>
<evidence type="ECO:0000256" key="7">
    <source>
        <dbReference type="SAM" id="MobiDB-lite"/>
    </source>
</evidence>
<dbReference type="FunFam" id="1.25.10.10:FF:000019">
    <property type="entry name" value="Cytoskeleton-associated protein 5"/>
    <property type="match status" value="1"/>
</dbReference>
<keyword evidence="4" id="KW-0206">Cytoskeleton</keyword>
<dbReference type="SUPFAM" id="SSF48371">
    <property type="entry name" value="ARM repeat"/>
    <property type="match status" value="2"/>
</dbReference>
<dbReference type="SMART" id="SM01349">
    <property type="entry name" value="TOG"/>
    <property type="match status" value="4"/>
</dbReference>
<dbReference type="InterPro" id="IPR011989">
    <property type="entry name" value="ARM-like"/>
</dbReference>
<feature type="domain" description="TOG" evidence="8">
    <location>
        <begin position="573"/>
        <end position="806"/>
    </location>
</feature>
<evidence type="ECO:0000256" key="2">
    <source>
        <dbReference type="ARBA" id="ARBA00022490"/>
    </source>
</evidence>
<keyword evidence="3" id="KW-0677">Repeat</keyword>
<comment type="subcellular location">
    <subcellularLocation>
        <location evidence="1">Cytoplasm</location>
        <location evidence="1">Cytoskeleton</location>
    </subcellularLocation>
</comment>
<dbReference type="OrthoDB" id="205662at2759"/>
<comment type="caution">
    <text evidence="9">The sequence shown here is derived from an EMBL/GenBank/DDBJ whole genome shotgun (WGS) entry which is preliminary data.</text>
</comment>
<dbReference type="GO" id="GO:0061863">
    <property type="term" value="F:microtubule plus end polymerase"/>
    <property type="evidence" value="ECO:0007669"/>
    <property type="project" value="InterPro"/>
</dbReference>
<dbReference type="InterPro" id="IPR016024">
    <property type="entry name" value="ARM-type_fold"/>
</dbReference>
<dbReference type="Pfam" id="PF25757">
    <property type="entry name" value="TPR_DNAAF5"/>
    <property type="match status" value="1"/>
</dbReference>
<dbReference type="InterPro" id="IPR034085">
    <property type="entry name" value="TOG"/>
</dbReference>
<dbReference type="GO" id="GO:1990498">
    <property type="term" value="C:mitotic spindle microtubule"/>
    <property type="evidence" value="ECO:0007669"/>
    <property type="project" value="UniProtKB-ARBA"/>
</dbReference>
<feature type="repeat" description="HEAT" evidence="6">
    <location>
        <begin position="431"/>
        <end position="469"/>
    </location>
</feature>
<evidence type="ECO:0000256" key="6">
    <source>
        <dbReference type="PROSITE-ProRule" id="PRU00103"/>
    </source>
</evidence>
<accession>A0A397TBB5</accession>
<feature type="compositionally biased region" description="Pro residues" evidence="7">
    <location>
        <begin position="1593"/>
        <end position="1603"/>
    </location>
</feature>
<dbReference type="InterPro" id="IPR048491">
    <property type="entry name" value="XMAP215_CLASP_TOG"/>
</dbReference>
<dbReference type="FunFam" id="1.25.10.10:FF:000068">
    <property type="entry name" value="cytoskeleton-associated protein 5 isoform X1"/>
    <property type="match status" value="1"/>
</dbReference>
<evidence type="ECO:0000256" key="3">
    <source>
        <dbReference type="ARBA" id="ARBA00022737"/>
    </source>
</evidence>
<dbReference type="GO" id="GO:0030951">
    <property type="term" value="P:establishment or maintenance of microtubule cytoskeleton polarity"/>
    <property type="evidence" value="ECO:0007669"/>
    <property type="project" value="InterPro"/>
</dbReference>
<protein>
    <submittedName>
        <fullName evidence="9">Armadillo-type protein</fullName>
    </submittedName>
</protein>
<gene>
    <name evidence="9" type="ORF">C1645_802982</name>
</gene>
<feature type="compositionally biased region" description="Low complexity" evidence="7">
    <location>
        <begin position="497"/>
        <end position="509"/>
    </location>
</feature>
<dbReference type="GO" id="GO:0044732">
    <property type="term" value="C:mitotic spindle pole body"/>
    <property type="evidence" value="ECO:0007669"/>
    <property type="project" value="UniProtKB-ARBA"/>
</dbReference>
<feature type="domain" description="TOG" evidence="8">
    <location>
        <begin position="828"/>
        <end position="1063"/>
    </location>
</feature>
<feature type="compositionally biased region" description="Low complexity" evidence="7">
    <location>
        <begin position="528"/>
        <end position="538"/>
    </location>
</feature>
<feature type="region of interest" description="Disordered" evidence="7">
    <location>
        <begin position="1056"/>
        <end position="1176"/>
    </location>
</feature>
<dbReference type="InterPro" id="IPR057978">
    <property type="entry name" value="TPR_DAAF5"/>
</dbReference>
<reference evidence="9 10" key="1">
    <citation type="submission" date="2018-06" db="EMBL/GenBank/DDBJ databases">
        <title>Comparative genomics reveals the genomic features of Rhizophagus irregularis, R. cerebriforme, R. diaphanum and Gigaspora rosea, and their symbiotic lifestyle signature.</title>
        <authorList>
            <person name="Morin E."/>
            <person name="San Clemente H."/>
            <person name="Chen E.C.H."/>
            <person name="De La Providencia I."/>
            <person name="Hainaut M."/>
            <person name="Kuo A."/>
            <person name="Kohler A."/>
            <person name="Murat C."/>
            <person name="Tang N."/>
            <person name="Roy S."/>
            <person name="Loubradou J."/>
            <person name="Henrissat B."/>
            <person name="Grigoriev I.V."/>
            <person name="Corradi N."/>
            <person name="Roux C."/>
            <person name="Martin F.M."/>
        </authorList>
    </citation>
    <scope>NUCLEOTIDE SEQUENCE [LARGE SCALE GENOMIC DNA]</scope>
    <source>
        <strain evidence="9 10">DAOM 227022</strain>
    </source>
</reference>
<dbReference type="Pfam" id="PF21040">
    <property type="entry name" value="CEP104-like_TOG"/>
    <property type="match status" value="1"/>
</dbReference>
<dbReference type="GO" id="GO:0005881">
    <property type="term" value="C:cytoplasmic microtubule"/>
    <property type="evidence" value="ECO:0007669"/>
    <property type="project" value="UniProtKB-ARBA"/>
</dbReference>
<organism evidence="9 10">
    <name type="scientific">Glomus cerebriforme</name>
    <dbReference type="NCBI Taxonomy" id="658196"/>
    <lineage>
        <taxon>Eukaryota</taxon>
        <taxon>Fungi</taxon>
        <taxon>Fungi incertae sedis</taxon>
        <taxon>Mucoromycota</taxon>
        <taxon>Glomeromycotina</taxon>
        <taxon>Glomeromycetes</taxon>
        <taxon>Glomerales</taxon>
        <taxon>Glomeraceae</taxon>
        <taxon>Glomus</taxon>
    </lineage>
</organism>
<feature type="compositionally biased region" description="Polar residues" evidence="7">
    <location>
        <begin position="1563"/>
        <end position="1592"/>
    </location>
</feature>
<evidence type="ECO:0000313" key="10">
    <source>
        <dbReference type="Proteomes" id="UP000265703"/>
    </source>
</evidence>
<keyword evidence="10" id="KW-1185">Reference proteome</keyword>
<feature type="compositionally biased region" description="Polar residues" evidence="7">
    <location>
        <begin position="1517"/>
        <end position="1526"/>
    </location>
</feature>
<evidence type="ECO:0000256" key="4">
    <source>
        <dbReference type="ARBA" id="ARBA00023212"/>
    </source>
</evidence>
<feature type="compositionally biased region" description="Acidic residues" evidence="7">
    <location>
        <begin position="1088"/>
        <end position="1098"/>
    </location>
</feature>
<feature type="compositionally biased region" description="Low complexity" evidence="7">
    <location>
        <begin position="1119"/>
        <end position="1139"/>
    </location>
</feature>